<dbReference type="PIRSF" id="PIRSF012569">
    <property type="entry name" value="UCP012569"/>
    <property type="match status" value="1"/>
</dbReference>
<dbReference type="PATRIC" id="fig|1637975.4.peg.4790"/>
<dbReference type="PANTHER" id="PTHR33885">
    <property type="entry name" value="PHAGE SHOCK PROTEIN C"/>
    <property type="match status" value="1"/>
</dbReference>
<gene>
    <name evidence="3" type="ORF">AN957_23810</name>
</gene>
<dbReference type="STRING" id="1637975.AN957_23810"/>
<protein>
    <submittedName>
        <fullName evidence="3">Uncharacterized protein</fullName>
    </submittedName>
</protein>
<dbReference type="AlphaFoldDB" id="A0A0Q3QT15"/>
<dbReference type="EMBL" id="LJIX01000006">
    <property type="protein sequence ID" value="KQL21289.1"/>
    <property type="molecule type" value="Genomic_DNA"/>
</dbReference>
<dbReference type="InterPro" id="IPR052027">
    <property type="entry name" value="PspC"/>
</dbReference>
<organism evidence="3 4">
    <name type="scientific">Cytobacillus solani</name>
    <dbReference type="NCBI Taxonomy" id="1637975"/>
    <lineage>
        <taxon>Bacteria</taxon>
        <taxon>Bacillati</taxon>
        <taxon>Bacillota</taxon>
        <taxon>Bacilli</taxon>
        <taxon>Bacillales</taxon>
        <taxon>Bacillaceae</taxon>
        <taxon>Cytobacillus</taxon>
    </lineage>
</organism>
<dbReference type="Proteomes" id="UP000050996">
    <property type="component" value="Unassembled WGS sequence"/>
</dbReference>
<keyword evidence="4" id="KW-1185">Reference proteome</keyword>
<dbReference type="InterPro" id="IPR025164">
    <property type="entry name" value="Toastrack_DUF4097"/>
</dbReference>
<evidence type="ECO:0000259" key="2">
    <source>
        <dbReference type="Pfam" id="PF22746"/>
    </source>
</evidence>
<evidence type="ECO:0000313" key="3">
    <source>
        <dbReference type="EMBL" id="KQL21289.1"/>
    </source>
</evidence>
<dbReference type="Pfam" id="PF13349">
    <property type="entry name" value="DUF4097"/>
    <property type="match status" value="1"/>
</dbReference>
<reference evidence="3 4" key="1">
    <citation type="submission" date="2015-09" db="EMBL/GenBank/DDBJ databases">
        <title>Genome sequencing project for genomic taxonomy and phylogenomics of Bacillus-like bacteria.</title>
        <authorList>
            <person name="Liu B."/>
            <person name="Wang J."/>
            <person name="Zhu Y."/>
            <person name="Liu G."/>
            <person name="Chen Q."/>
            <person name="Chen Z."/>
            <person name="Lan J."/>
            <person name="Che J."/>
            <person name="Ge C."/>
            <person name="Shi H."/>
            <person name="Pan Z."/>
            <person name="Liu X."/>
        </authorList>
    </citation>
    <scope>NUCLEOTIDE SEQUENCE [LARGE SCALE GENOMIC DNA]</scope>
    <source>
        <strain evidence="3 4">FJAT-18043</strain>
    </source>
</reference>
<dbReference type="Pfam" id="PF22746">
    <property type="entry name" value="SHOCT-like_DUF2089-C"/>
    <property type="match status" value="1"/>
</dbReference>
<comment type="caution">
    <text evidence="3">The sequence shown here is derived from an EMBL/GenBank/DDBJ whole genome shotgun (WGS) entry which is preliminary data.</text>
</comment>
<feature type="domain" description="YvlB/LiaX N-terminal" evidence="2">
    <location>
        <begin position="3"/>
        <end position="31"/>
    </location>
</feature>
<evidence type="ECO:0000259" key="1">
    <source>
        <dbReference type="Pfam" id="PF13349"/>
    </source>
</evidence>
<name>A0A0Q3QT15_9BACI</name>
<proteinExistence type="predicted"/>
<dbReference type="PANTHER" id="PTHR33885:SF4">
    <property type="entry name" value="LMO2487 PROTEIN"/>
    <property type="match status" value="1"/>
</dbReference>
<evidence type="ECO:0000313" key="4">
    <source>
        <dbReference type="Proteomes" id="UP000050996"/>
    </source>
</evidence>
<feature type="domain" description="DUF4097" evidence="1">
    <location>
        <begin position="112"/>
        <end position="330"/>
    </location>
</feature>
<sequence length="371" mass="42028">MQEERLRILKMIEDGKLTVEEALLLLEGLDQSNKVAKEKQDDLFPDLSTVKFEEAKKEDPLNYKFQSAKDKIIDFVDQAYKKIKDFDLDFNFGKSIDISHIFEQANVDLKEIDIDLANGMVKVLPWEQNNVRIDCQAKIYRVETQDEARRKFLNEVVFMIDSQRLRFSTQQKWMKIDAVIYIPQTEYDNIKIRMFNGSIESEHLTAASYKAKTANGKITLNDIKGNYAEAETSNGQILVQRSIVGELEAETLNGAITLDGEYRKVDLQSFNGDIFCAFTGGVCEFINAKAATGGIELQIPHQASAVEGELKTNLGGFNVNLEGIQVVEEKSDVIQKVMRFNSLNNPDHALRIIAETKTGSIHVKKVKSEVF</sequence>
<dbReference type="InterPro" id="IPR053959">
    <property type="entry name" value="YvlB/LiaX_N"/>
</dbReference>
<accession>A0A0Q3QT15</accession>
<dbReference type="RefSeq" id="WP_056686456.1">
    <property type="nucleotide sequence ID" value="NZ_CP041305.1"/>
</dbReference>
<dbReference type="InterPro" id="IPR016599">
    <property type="entry name" value="UCP012569"/>
</dbReference>